<dbReference type="SUPFAM" id="SSF47384">
    <property type="entry name" value="Homodimeric domain of signal transducing histidine kinase"/>
    <property type="match status" value="1"/>
</dbReference>
<dbReference type="Gene3D" id="3.40.50.2300">
    <property type="match status" value="1"/>
</dbReference>
<feature type="modified residue" description="4-aspartylphosphate" evidence="2">
    <location>
        <position position="1115"/>
    </location>
</feature>
<dbReference type="SUPFAM" id="SSF55785">
    <property type="entry name" value="PYP-like sensor domain (PAS domain)"/>
    <property type="match status" value="1"/>
</dbReference>
<dbReference type="InterPro" id="IPR035965">
    <property type="entry name" value="PAS-like_dom_sf"/>
</dbReference>
<dbReference type="FunFam" id="1.10.287.130:FF:000045">
    <property type="entry name" value="Two-component system sensor histidine kinase/response regulator"/>
    <property type="match status" value="1"/>
</dbReference>
<feature type="region of interest" description="Disordered" evidence="4">
    <location>
        <begin position="1025"/>
        <end position="1052"/>
    </location>
</feature>
<dbReference type="InterPro" id="IPR036097">
    <property type="entry name" value="HisK_dim/P_sf"/>
</dbReference>
<evidence type="ECO:0000259" key="6">
    <source>
        <dbReference type="PROSITE" id="PS50110"/>
    </source>
</evidence>
<dbReference type="InterPro" id="IPR003661">
    <property type="entry name" value="HisK_dim/P_dom"/>
</dbReference>
<keyword evidence="1 2" id="KW-0597">Phosphoprotein</keyword>
<dbReference type="GO" id="GO:0000155">
    <property type="term" value="F:phosphorelay sensor kinase activity"/>
    <property type="evidence" value="ECO:0007669"/>
    <property type="project" value="InterPro"/>
</dbReference>
<dbReference type="SMART" id="SM00388">
    <property type="entry name" value="HisKA"/>
    <property type="match status" value="1"/>
</dbReference>
<feature type="compositionally biased region" description="Polar residues" evidence="4">
    <location>
        <begin position="612"/>
        <end position="623"/>
    </location>
</feature>
<feature type="compositionally biased region" description="Polar residues" evidence="4">
    <location>
        <begin position="630"/>
        <end position="659"/>
    </location>
</feature>
<dbReference type="SMART" id="SM00091">
    <property type="entry name" value="PAS"/>
    <property type="match status" value="1"/>
</dbReference>
<dbReference type="PANTHER" id="PTHR43547:SF2">
    <property type="entry name" value="HYBRID SIGNAL TRANSDUCTION HISTIDINE KINASE C"/>
    <property type="match status" value="1"/>
</dbReference>
<dbReference type="Gene3D" id="3.30.450.20">
    <property type="entry name" value="PAS domain"/>
    <property type="match status" value="2"/>
</dbReference>
<feature type="region of interest" description="Disordered" evidence="4">
    <location>
        <begin position="1377"/>
        <end position="1418"/>
    </location>
</feature>
<comment type="caution">
    <text evidence="8">The sequence shown here is derived from an EMBL/GenBank/DDBJ whole genome shotgun (WGS) entry which is preliminary data.</text>
</comment>
<dbReference type="CDD" id="cd00075">
    <property type="entry name" value="HATPase"/>
    <property type="match status" value="1"/>
</dbReference>
<feature type="region of interest" description="Disordered" evidence="4">
    <location>
        <begin position="565"/>
        <end position="591"/>
    </location>
</feature>
<evidence type="ECO:0000256" key="1">
    <source>
        <dbReference type="ARBA" id="ARBA00022553"/>
    </source>
</evidence>
<dbReference type="InterPro" id="IPR004358">
    <property type="entry name" value="Sig_transdc_His_kin-like_C"/>
</dbReference>
<dbReference type="PROSITE" id="PS50112">
    <property type="entry name" value="PAS"/>
    <property type="match status" value="1"/>
</dbReference>
<dbReference type="Gene3D" id="3.30.565.10">
    <property type="entry name" value="Histidine kinase-like ATPase, C-terminal domain"/>
    <property type="match status" value="1"/>
</dbReference>
<feature type="region of interest" description="Disordered" evidence="4">
    <location>
        <begin position="605"/>
        <end position="661"/>
    </location>
</feature>
<dbReference type="STRING" id="1890683.A0A427XS09"/>
<gene>
    <name evidence="8" type="ORF">EHS25_006225</name>
</gene>
<dbReference type="PRINTS" id="PR00344">
    <property type="entry name" value="BCTRLSENSOR"/>
</dbReference>
<evidence type="ECO:0000313" key="8">
    <source>
        <dbReference type="EMBL" id="RSH81603.1"/>
    </source>
</evidence>
<reference evidence="8 9" key="1">
    <citation type="submission" date="2018-11" db="EMBL/GenBank/DDBJ databases">
        <title>Genome sequence of Saitozyma podzolica DSM 27192.</title>
        <authorList>
            <person name="Aliyu H."/>
            <person name="Gorte O."/>
            <person name="Ochsenreither K."/>
        </authorList>
    </citation>
    <scope>NUCLEOTIDE SEQUENCE [LARGE SCALE GENOMIC DNA]</scope>
    <source>
        <strain evidence="8 9">DSM 27192</strain>
    </source>
</reference>
<dbReference type="EMBL" id="RSCD01000029">
    <property type="protein sequence ID" value="RSH81603.1"/>
    <property type="molecule type" value="Genomic_DNA"/>
</dbReference>
<dbReference type="InterPro" id="IPR036890">
    <property type="entry name" value="HATPase_C_sf"/>
</dbReference>
<dbReference type="SUPFAM" id="SSF55874">
    <property type="entry name" value="ATPase domain of HSP90 chaperone/DNA topoisomerase II/histidine kinase"/>
    <property type="match status" value="1"/>
</dbReference>
<dbReference type="OrthoDB" id="60033at2759"/>
<feature type="compositionally biased region" description="Basic and acidic residues" evidence="4">
    <location>
        <begin position="1406"/>
        <end position="1418"/>
    </location>
</feature>
<dbReference type="SMART" id="SM00448">
    <property type="entry name" value="REC"/>
    <property type="match status" value="1"/>
</dbReference>
<dbReference type="InterPro" id="IPR013656">
    <property type="entry name" value="PAS_4"/>
</dbReference>
<dbReference type="Proteomes" id="UP000279259">
    <property type="component" value="Unassembled WGS sequence"/>
</dbReference>
<feature type="domain" description="PAS" evidence="7">
    <location>
        <begin position="1198"/>
        <end position="1239"/>
    </location>
</feature>
<dbReference type="InterPro" id="IPR005467">
    <property type="entry name" value="His_kinase_dom"/>
</dbReference>
<dbReference type="Pfam" id="PF02518">
    <property type="entry name" value="HATPase_c"/>
    <property type="match status" value="1"/>
</dbReference>
<name>A0A427XS09_9TREE</name>
<dbReference type="InterPro" id="IPR000014">
    <property type="entry name" value="PAS"/>
</dbReference>
<dbReference type="SUPFAM" id="SSF55781">
    <property type="entry name" value="GAF domain-like"/>
    <property type="match status" value="1"/>
</dbReference>
<sequence length="1418" mass="155711">MDLSTLPREYLESFPYPAFVLVAPIPPPPEHDEGDDLPIPPQDHHLPFTRSSHPAIQPFEPVWTSEKWRNLTQGRTLLDCISIDGARALGDWISGARAVRGKDRRHVGPALSGPVASRTRSHFEPPAGLPIPTGLVLPPAVTAADSDDATAPEGFWEPENPYEDRVSLSDSASDGAATGIEGWEPHHPGPMSVTIELVDPVQVTLELTKTSMPIYQFYRTGPRTKMATHTYIVITTIPRGPMVMKEGPVLPILPTPASLSMSEPPTDPVVVVDPSHLSHGALRTTILASPASPPKTVAPPLPIGATLDTQSAAAVNITPTDEIMALDMPHGSTGQSRPIFFNRDGTVSRPRGFGFKGLDNNGKSLDVHELLRDFEWSTTSLGPQESWPQSLKTIVSLIMHYPHPCCLWWGKDLTLIYNEAYSETIHKHPDIFGMSGPTAWSEIWAAIGPLSELVLSGTPVSKEDDFLLFKQLPHQGTGTFEVYHSWMWVPIIQEDGTFGGLWNATIETTKKVLAERRLATVREMGERTSIARTIREFDSAVVEILAANARDVPFAALYHVEVPSDKRHNPPIRPSQVTQTSSDNVSKSDLNGPVEVTLNLAGSVGVPEGHASTPSSLTVTLNSRQRESRSGLSHITGSPTMSIVSTVSGAPQRSFTPLSSDEDMRSTVDSWPFKEALQSRRLVLVEDCSNLIEGFGIRVWDELPNAAVVVPIANDSDEGIPSAVIVIGLSIRRPFDEEYESFLHVLRLQLASGIAAVRSYEAERQRIDELAALDRAKSMLFSNVSHELRTPLTLVAGPLDDMLRETPEGPKKEMLVMARRNVRRLTRLVSTLMDVSRLEAGRLKGSFRQVNLGVMTRDLAALFRGAIERAKLRYVVEADLSPKDVYVDTEHWEKILFNLIGDPTEAILSVKDSGVGIPASDIDLVGERFHRVASVSRSHEGTGIGLALVKELIKLHGGTLEIESLTASESFDGSHGSVFRVRIPIGSNHLARDAIEIITSSTTAQVQNTNYGQGIVDEAMQWNRDREGSSVDSASDSGVTSGDSSGQSSRGLDPATLYFKKEDVILLVDDSFDTRRYMKSIFAPFCSIIEARDGQEALDYCKKPGNQLPDLVITDVMMPNLDGFGLLSALKSDKRLAMIPVVMLTARGGDEYKIEGLLAGADDYQAKPFNARELIARAHMQIQLGKRRRMLEEAFDERTAEMRLLSEYSPFAIFRATNEGDITYANPAWYEIAGFPAGEPVVDWEPYVADHSRESVLDFWSRCLNGDNVLTEGEWQNANGRWVTGKVIRLDLAAPGLRGVLGVLMDITERKLNEESQRLRVVEAEQRRLEAEEAKRQQELLIDITSNVRRRDRSAAGGSKGHFNLPKRGEDEAHRALAQAGRVDRASGTACDQDGSGAPGPSSDESVIKRDPFHLHVQ</sequence>
<dbReference type="SMART" id="SM00387">
    <property type="entry name" value="HATPase_c"/>
    <property type="match status" value="1"/>
</dbReference>
<evidence type="ECO:0000259" key="5">
    <source>
        <dbReference type="PROSITE" id="PS50109"/>
    </source>
</evidence>
<feature type="region of interest" description="Disordered" evidence="4">
    <location>
        <begin position="144"/>
        <end position="188"/>
    </location>
</feature>
<evidence type="ECO:0000313" key="9">
    <source>
        <dbReference type="Proteomes" id="UP000279259"/>
    </source>
</evidence>
<protein>
    <submittedName>
        <fullName evidence="8">Uncharacterized protein</fullName>
    </submittedName>
</protein>
<dbReference type="PROSITE" id="PS50109">
    <property type="entry name" value="HIS_KIN"/>
    <property type="match status" value="1"/>
</dbReference>
<dbReference type="Pfam" id="PF00072">
    <property type="entry name" value="Response_reg"/>
    <property type="match status" value="1"/>
</dbReference>
<evidence type="ECO:0000256" key="4">
    <source>
        <dbReference type="SAM" id="MobiDB-lite"/>
    </source>
</evidence>
<feature type="domain" description="Histidine kinase" evidence="5">
    <location>
        <begin position="783"/>
        <end position="987"/>
    </location>
</feature>
<proteinExistence type="predicted"/>
<dbReference type="CDD" id="cd00130">
    <property type="entry name" value="PAS"/>
    <property type="match status" value="1"/>
</dbReference>
<feature type="compositionally biased region" description="Polar residues" evidence="4">
    <location>
        <begin position="575"/>
        <end position="589"/>
    </location>
</feature>
<dbReference type="NCBIfam" id="TIGR00229">
    <property type="entry name" value="sensory_box"/>
    <property type="match status" value="1"/>
</dbReference>
<evidence type="ECO:0000259" key="7">
    <source>
        <dbReference type="PROSITE" id="PS50112"/>
    </source>
</evidence>
<dbReference type="PANTHER" id="PTHR43547">
    <property type="entry name" value="TWO-COMPONENT HISTIDINE KINASE"/>
    <property type="match status" value="1"/>
</dbReference>
<dbReference type="InterPro" id="IPR003594">
    <property type="entry name" value="HATPase_dom"/>
</dbReference>
<dbReference type="Pfam" id="PF00512">
    <property type="entry name" value="HisKA"/>
    <property type="match status" value="1"/>
</dbReference>
<dbReference type="Pfam" id="PF08448">
    <property type="entry name" value="PAS_4"/>
    <property type="match status" value="1"/>
</dbReference>
<keyword evidence="3" id="KW-0175">Coiled coil</keyword>
<dbReference type="PROSITE" id="PS50110">
    <property type="entry name" value="RESPONSE_REGULATORY"/>
    <property type="match status" value="1"/>
</dbReference>
<dbReference type="Gene3D" id="1.10.287.130">
    <property type="match status" value="1"/>
</dbReference>
<dbReference type="InterPro" id="IPR001789">
    <property type="entry name" value="Sig_transdc_resp-reg_receiver"/>
</dbReference>
<evidence type="ECO:0000256" key="3">
    <source>
        <dbReference type="SAM" id="Coils"/>
    </source>
</evidence>
<dbReference type="CDD" id="cd00082">
    <property type="entry name" value="HisKA"/>
    <property type="match status" value="1"/>
</dbReference>
<feature type="coiled-coil region" evidence="3">
    <location>
        <begin position="1305"/>
        <end position="1341"/>
    </location>
</feature>
<evidence type="ECO:0000256" key="2">
    <source>
        <dbReference type="PROSITE-ProRule" id="PRU00169"/>
    </source>
</evidence>
<feature type="domain" description="Response regulatory" evidence="6">
    <location>
        <begin position="1064"/>
        <end position="1182"/>
    </location>
</feature>
<dbReference type="InterPro" id="IPR011006">
    <property type="entry name" value="CheY-like_superfamily"/>
</dbReference>
<accession>A0A427XS09</accession>
<dbReference type="SUPFAM" id="SSF52172">
    <property type="entry name" value="CheY-like"/>
    <property type="match status" value="1"/>
</dbReference>
<organism evidence="8 9">
    <name type="scientific">Saitozyma podzolica</name>
    <dbReference type="NCBI Taxonomy" id="1890683"/>
    <lineage>
        <taxon>Eukaryota</taxon>
        <taxon>Fungi</taxon>
        <taxon>Dikarya</taxon>
        <taxon>Basidiomycota</taxon>
        <taxon>Agaricomycotina</taxon>
        <taxon>Tremellomycetes</taxon>
        <taxon>Tremellales</taxon>
        <taxon>Trimorphomycetaceae</taxon>
        <taxon>Saitozyma</taxon>
    </lineage>
</organism>
<feature type="region of interest" description="Disordered" evidence="4">
    <location>
        <begin position="1351"/>
        <end position="1370"/>
    </location>
</feature>
<keyword evidence="9" id="KW-1185">Reference proteome</keyword>
<feature type="compositionally biased region" description="Low complexity" evidence="4">
    <location>
        <begin position="1030"/>
        <end position="1052"/>
    </location>
</feature>